<name>A0A9Q0E2S4_9TELE</name>
<organism evidence="4 5">
    <name type="scientific">Muraenolepis orangiensis</name>
    <name type="common">Patagonian moray cod</name>
    <dbReference type="NCBI Taxonomy" id="630683"/>
    <lineage>
        <taxon>Eukaryota</taxon>
        <taxon>Metazoa</taxon>
        <taxon>Chordata</taxon>
        <taxon>Craniata</taxon>
        <taxon>Vertebrata</taxon>
        <taxon>Euteleostomi</taxon>
        <taxon>Actinopterygii</taxon>
        <taxon>Neopterygii</taxon>
        <taxon>Teleostei</taxon>
        <taxon>Neoteleostei</taxon>
        <taxon>Acanthomorphata</taxon>
        <taxon>Zeiogadaria</taxon>
        <taxon>Gadariae</taxon>
        <taxon>Gadiformes</taxon>
        <taxon>Muraenolepidoidei</taxon>
        <taxon>Muraenolepididae</taxon>
        <taxon>Muraenolepis</taxon>
    </lineage>
</organism>
<keyword evidence="5" id="KW-1185">Reference proteome</keyword>
<dbReference type="PANTHER" id="PTHR13814">
    <property type="entry name" value="FETUIN"/>
    <property type="match status" value="1"/>
</dbReference>
<dbReference type="GO" id="GO:0072562">
    <property type="term" value="C:blood microparticle"/>
    <property type="evidence" value="ECO:0007669"/>
    <property type="project" value="TreeGrafter"/>
</dbReference>
<gene>
    <name evidence="4" type="ORF">NHX12_033099</name>
</gene>
<keyword evidence="2" id="KW-0325">Glycoprotein</keyword>
<dbReference type="OrthoDB" id="8780871at2759"/>
<dbReference type="GO" id="GO:0031012">
    <property type="term" value="C:extracellular matrix"/>
    <property type="evidence" value="ECO:0007669"/>
    <property type="project" value="TreeGrafter"/>
</dbReference>
<dbReference type="AlphaFoldDB" id="A0A9Q0E2S4"/>
<dbReference type="EMBL" id="JANIIK010000048">
    <property type="protein sequence ID" value="KAJ3599136.1"/>
    <property type="molecule type" value="Genomic_DNA"/>
</dbReference>
<feature type="signal peptide" evidence="3">
    <location>
        <begin position="1"/>
        <end position="17"/>
    </location>
</feature>
<proteinExistence type="predicted"/>
<evidence type="ECO:0000313" key="5">
    <source>
        <dbReference type="Proteomes" id="UP001148018"/>
    </source>
</evidence>
<evidence type="ECO:0000256" key="2">
    <source>
        <dbReference type="ARBA" id="ARBA00023180"/>
    </source>
</evidence>
<keyword evidence="3" id="KW-0732">Signal</keyword>
<keyword evidence="1" id="KW-1015">Disulfide bond</keyword>
<sequence>MSRLVLLLSALVALCGAAPALEPVTCSGEKFEANAARLAAQHINSNHHHGYKFRVSEVLSSQVDVEPQGCKITMEVNLQETKCVVAAPEHFEDYAKELRMECPDCPTLLPLNDTTGLDYITKAVKQYNTDNATVHYFVLRDVGRISASYIMNVGMNYVTEFVMVETHCPLGSRIVIERLTVCRTSNNKRRSSLQCTTYPAMNQTPLAAGEMEPHCRRREHHTLSPTNTRATTATLARETRPIFPTDFCNLGVSDPAFHAICRWPRRVTGL</sequence>
<evidence type="ECO:0000256" key="3">
    <source>
        <dbReference type="SAM" id="SignalP"/>
    </source>
</evidence>
<evidence type="ECO:0000256" key="1">
    <source>
        <dbReference type="ARBA" id="ARBA00023157"/>
    </source>
</evidence>
<dbReference type="InterPro" id="IPR046350">
    <property type="entry name" value="Cystatin_sf"/>
</dbReference>
<feature type="chain" id="PRO_5040129506" description="Cystatin domain-containing protein" evidence="3">
    <location>
        <begin position="18"/>
        <end position="270"/>
    </location>
</feature>
<dbReference type="SUPFAM" id="SSF54403">
    <property type="entry name" value="Cystatin/monellin"/>
    <property type="match status" value="2"/>
</dbReference>
<comment type="caution">
    <text evidence="4">The sequence shown here is derived from an EMBL/GenBank/DDBJ whole genome shotgun (WGS) entry which is preliminary data.</text>
</comment>
<dbReference type="Gene3D" id="3.10.450.10">
    <property type="match status" value="2"/>
</dbReference>
<dbReference type="InterPro" id="IPR050735">
    <property type="entry name" value="Kininogen_Fetuin_HRG"/>
</dbReference>
<accession>A0A9Q0E2S4</accession>
<dbReference type="PANTHER" id="PTHR13814:SF6">
    <property type="entry name" value="ALPHA-2-HS-GLYCOPROTEIN"/>
    <property type="match status" value="1"/>
</dbReference>
<protein>
    <recommendedName>
        <fullName evidence="6">Cystatin domain-containing protein</fullName>
    </recommendedName>
</protein>
<dbReference type="GO" id="GO:0004866">
    <property type="term" value="F:endopeptidase inhibitor activity"/>
    <property type="evidence" value="ECO:0007669"/>
    <property type="project" value="TreeGrafter"/>
</dbReference>
<reference evidence="4" key="1">
    <citation type="submission" date="2022-07" db="EMBL/GenBank/DDBJ databases">
        <title>Chromosome-level genome of Muraenolepis orangiensis.</title>
        <authorList>
            <person name="Kim J."/>
        </authorList>
    </citation>
    <scope>NUCLEOTIDE SEQUENCE</scope>
    <source>
        <strain evidence="4">KU_S4_2022</strain>
        <tissue evidence="4">Muscle</tissue>
    </source>
</reference>
<evidence type="ECO:0008006" key="6">
    <source>
        <dbReference type="Google" id="ProtNLM"/>
    </source>
</evidence>
<dbReference type="Proteomes" id="UP001148018">
    <property type="component" value="Unassembled WGS sequence"/>
</dbReference>
<evidence type="ECO:0000313" key="4">
    <source>
        <dbReference type="EMBL" id="KAJ3599136.1"/>
    </source>
</evidence>